<reference evidence="6" key="3">
    <citation type="submission" date="2016-11" db="EMBL/GenBank/DDBJ databases">
        <authorList>
            <person name="Jaros S."/>
            <person name="Januszkiewicz K."/>
            <person name="Wedrychowicz H."/>
        </authorList>
    </citation>
    <scope>NUCLEOTIDE SEQUENCE [LARGE SCALE GENOMIC DNA]</scope>
    <source>
        <strain evidence="6">DSM 27989</strain>
    </source>
</reference>
<proteinExistence type="predicted"/>
<dbReference type="EMBL" id="FRBH01000009">
    <property type="protein sequence ID" value="SHL41925.1"/>
    <property type="molecule type" value="Genomic_DNA"/>
</dbReference>
<dbReference type="Pfam" id="PF01872">
    <property type="entry name" value="RibD_C"/>
    <property type="match status" value="1"/>
</dbReference>
<evidence type="ECO:0000259" key="4">
    <source>
        <dbReference type="Pfam" id="PF01872"/>
    </source>
</evidence>
<dbReference type="Proteomes" id="UP000184120">
    <property type="component" value="Unassembled WGS sequence"/>
</dbReference>
<evidence type="ECO:0000256" key="3">
    <source>
        <dbReference type="ARBA" id="ARBA00023002"/>
    </source>
</evidence>
<evidence type="ECO:0000313" key="6">
    <source>
        <dbReference type="EMBL" id="SHL41925.1"/>
    </source>
</evidence>
<dbReference type="InterPro" id="IPR050765">
    <property type="entry name" value="Riboflavin_Biosynth_HTPR"/>
</dbReference>
<evidence type="ECO:0000313" key="8">
    <source>
        <dbReference type="Proteomes" id="UP000650994"/>
    </source>
</evidence>
<dbReference type="EMBL" id="BMFL01000003">
    <property type="protein sequence ID" value="GGE90255.1"/>
    <property type="molecule type" value="Genomic_DNA"/>
</dbReference>
<dbReference type="PANTHER" id="PTHR38011">
    <property type="entry name" value="DIHYDROFOLATE REDUCTASE FAMILY PROTEIN (AFU_ORTHOLOGUE AFUA_8G06820)"/>
    <property type="match status" value="1"/>
</dbReference>
<reference evidence="7" key="2">
    <citation type="submission" date="2016-11" db="EMBL/GenBank/DDBJ databases">
        <authorList>
            <person name="Varghese N."/>
            <person name="Submissions S."/>
        </authorList>
    </citation>
    <scope>NUCLEOTIDE SEQUENCE [LARGE SCALE GENOMIC DNA]</scope>
    <source>
        <strain evidence="7">DSM 27989</strain>
    </source>
</reference>
<organism evidence="6 7">
    <name type="scientific">Chishuiella changwenlii</name>
    <dbReference type="NCBI Taxonomy" id="1434701"/>
    <lineage>
        <taxon>Bacteria</taxon>
        <taxon>Pseudomonadati</taxon>
        <taxon>Bacteroidota</taxon>
        <taxon>Flavobacteriia</taxon>
        <taxon>Flavobacteriales</taxon>
        <taxon>Weeksellaceae</taxon>
        <taxon>Chishuiella</taxon>
    </lineage>
</organism>
<feature type="domain" description="Bacterial bifunctional deaminase-reductase C-terminal" evidence="4">
    <location>
        <begin position="32"/>
        <end position="212"/>
    </location>
</feature>
<evidence type="ECO:0000313" key="5">
    <source>
        <dbReference type="EMBL" id="GGE90255.1"/>
    </source>
</evidence>
<dbReference type="InterPro" id="IPR024072">
    <property type="entry name" value="DHFR-like_dom_sf"/>
</dbReference>
<evidence type="ECO:0000256" key="2">
    <source>
        <dbReference type="ARBA" id="ARBA00022857"/>
    </source>
</evidence>
<keyword evidence="8" id="KW-1185">Reference proteome</keyword>
<name>A0A1M7AH33_9FLAO</name>
<dbReference type="STRING" id="1434701.SAMN05443634_10926"/>
<sequence>MISGVDGRLNIERLTPLAKDAPENYSTTLYLHKNQAENADAWIVGRNSVQELAFPNVLDFSNEPATQNFNTYVADRKTNKGVVIFDSRGITDYTCNTIMDDEIIIVLGQTVSDKYLDLLKERNISYLFAGKDGYDLNVALDILSKDFGFDTFTLVGGATINGAFLKAGLIDELLLQLYPGIDGLSGVSSIFETKGLKDYKPALGQSLELVDVQKEEFGILYLRYKFHKN</sequence>
<reference evidence="5" key="5">
    <citation type="submission" date="2024-05" db="EMBL/GenBank/DDBJ databases">
        <authorList>
            <person name="Sun Q."/>
            <person name="Zhou Y."/>
        </authorList>
    </citation>
    <scope>NUCLEOTIDE SEQUENCE</scope>
    <source>
        <strain evidence="5">CGMCC 1.12707</strain>
    </source>
</reference>
<dbReference type="InterPro" id="IPR002734">
    <property type="entry name" value="RibDG_C"/>
</dbReference>
<accession>A0A1M7AH33</accession>
<comment type="pathway">
    <text evidence="1">Cofactor biosynthesis; riboflavin biosynthesis.</text>
</comment>
<dbReference type="GO" id="GO:0009231">
    <property type="term" value="P:riboflavin biosynthetic process"/>
    <property type="evidence" value="ECO:0007669"/>
    <property type="project" value="InterPro"/>
</dbReference>
<keyword evidence="2" id="KW-0521">NADP</keyword>
<keyword evidence="3" id="KW-0560">Oxidoreductase</keyword>
<reference evidence="8" key="4">
    <citation type="journal article" date="2019" name="Int. J. Syst. Evol. Microbiol.">
        <title>The Global Catalogue of Microorganisms (GCM) 10K type strain sequencing project: providing services to taxonomists for standard genome sequencing and annotation.</title>
        <authorList>
            <consortium name="The Broad Institute Genomics Platform"/>
            <consortium name="The Broad Institute Genome Sequencing Center for Infectious Disease"/>
            <person name="Wu L."/>
            <person name="Ma J."/>
        </authorList>
    </citation>
    <scope>NUCLEOTIDE SEQUENCE [LARGE SCALE GENOMIC DNA]</scope>
    <source>
        <strain evidence="8">CGMCC 1.12707</strain>
    </source>
</reference>
<dbReference type="SUPFAM" id="SSF53597">
    <property type="entry name" value="Dihydrofolate reductase-like"/>
    <property type="match status" value="1"/>
</dbReference>
<dbReference type="AlphaFoldDB" id="A0A1M7AH33"/>
<reference evidence="5" key="1">
    <citation type="journal article" date="2014" name="Int. J. Syst. Evol. Microbiol.">
        <title>Complete genome of a new Firmicutes species belonging to the dominant human colonic microbiota ('Ruminococcus bicirculans') reveals two chromosomes and a selective capacity to utilize plant glucans.</title>
        <authorList>
            <consortium name="NISC Comparative Sequencing Program"/>
            <person name="Wegmann U."/>
            <person name="Louis P."/>
            <person name="Goesmann A."/>
            <person name="Henrissat B."/>
            <person name="Duncan S.H."/>
            <person name="Flint H.J."/>
        </authorList>
    </citation>
    <scope>NUCLEOTIDE SEQUENCE</scope>
    <source>
        <strain evidence="5">CGMCC 1.12707</strain>
    </source>
</reference>
<dbReference type="Proteomes" id="UP000650994">
    <property type="component" value="Unassembled WGS sequence"/>
</dbReference>
<dbReference type="GO" id="GO:0008703">
    <property type="term" value="F:5-amino-6-(5-phosphoribosylamino)uracil reductase activity"/>
    <property type="evidence" value="ECO:0007669"/>
    <property type="project" value="InterPro"/>
</dbReference>
<evidence type="ECO:0000256" key="1">
    <source>
        <dbReference type="ARBA" id="ARBA00005104"/>
    </source>
</evidence>
<dbReference type="PANTHER" id="PTHR38011:SF7">
    <property type="entry name" value="2,5-DIAMINO-6-RIBOSYLAMINO-4(3H)-PYRIMIDINONE 5'-PHOSPHATE REDUCTASE"/>
    <property type="match status" value="1"/>
</dbReference>
<dbReference type="Gene3D" id="3.40.430.10">
    <property type="entry name" value="Dihydrofolate Reductase, subunit A"/>
    <property type="match status" value="1"/>
</dbReference>
<protein>
    <submittedName>
        <fullName evidence="5">2-hydroxy-3-oxopropionate reductase</fullName>
    </submittedName>
    <submittedName>
        <fullName evidence="6">5-amino-6-(5-phosphoribosylamino)uracil reductase</fullName>
    </submittedName>
</protein>
<evidence type="ECO:0000313" key="7">
    <source>
        <dbReference type="Proteomes" id="UP000184120"/>
    </source>
</evidence>
<gene>
    <name evidence="5" type="ORF">GCM10010984_04950</name>
    <name evidence="6" type="ORF">SAMN05443634_10926</name>
</gene>